<comment type="catalytic activity">
    <reaction evidence="10">
        <text>nicotinate beta-D-ribonucleotide + ATP + H(+) = deamido-NAD(+) + diphosphate</text>
        <dbReference type="Rhea" id="RHEA:22860"/>
        <dbReference type="ChEBI" id="CHEBI:15378"/>
        <dbReference type="ChEBI" id="CHEBI:30616"/>
        <dbReference type="ChEBI" id="CHEBI:33019"/>
        <dbReference type="ChEBI" id="CHEBI:57502"/>
        <dbReference type="ChEBI" id="CHEBI:58437"/>
        <dbReference type="EC" id="2.7.7.18"/>
    </reaction>
</comment>
<keyword evidence="13" id="KW-1185">Reference proteome</keyword>
<accession>A0A061ABJ0</accession>
<dbReference type="GO" id="GO:0005524">
    <property type="term" value="F:ATP binding"/>
    <property type="evidence" value="ECO:0007669"/>
    <property type="project" value="UniProtKB-KW"/>
</dbReference>
<evidence type="ECO:0000256" key="3">
    <source>
        <dbReference type="ARBA" id="ARBA00012389"/>
    </source>
</evidence>
<dbReference type="STRING" id="35623.Aocu_06960"/>
<dbReference type="InterPro" id="IPR005248">
    <property type="entry name" value="NadD/NMNAT"/>
</dbReference>
<evidence type="ECO:0000259" key="11">
    <source>
        <dbReference type="Pfam" id="PF01467"/>
    </source>
</evidence>
<evidence type="ECO:0000313" key="12">
    <source>
        <dbReference type="EMBL" id="CDR30769.1"/>
    </source>
</evidence>
<proteinExistence type="predicted"/>
<keyword evidence="4" id="KW-0662">Pyridine nucleotide biosynthesis</keyword>
<evidence type="ECO:0000256" key="5">
    <source>
        <dbReference type="ARBA" id="ARBA00022679"/>
    </source>
</evidence>
<dbReference type="GO" id="GO:0004515">
    <property type="term" value="F:nicotinate-nucleotide adenylyltransferase activity"/>
    <property type="evidence" value="ECO:0007669"/>
    <property type="project" value="UniProtKB-EC"/>
</dbReference>
<organism evidence="12 13">
    <name type="scientific">Acholeplasma oculi</name>
    <dbReference type="NCBI Taxonomy" id="35623"/>
    <lineage>
        <taxon>Bacteria</taxon>
        <taxon>Bacillati</taxon>
        <taxon>Mycoplasmatota</taxon>
        <taxon>Mollicutes</taxon>
        <taxon>Acholeplasmatales</taxon>
        <taxon>Acholeplasmataceae</taxon>
        <taxon>Acholeplasma</taxon>
    </lineage>
</organism>
<evidence type="ECO:0000256" key="4">
    <source>
        <dbReference type="ARBA" id="ARBA00022642"/>
    </source>
</evidence>
<dbReference type="Gene3D" id="3.40.50.620">
    <property type="entry name" value="HUPs"/>
    <property type="match status" value="1"/>
</dbReference>
<keyword evidence="8" id="KW-0067">ATP-binding</keyword>
<dbReference type="AlphaFoldDB" id="A0A061ABJ0"/>
<dbReference type="CDD" id="cd02165">
    <property type="entry name" value="NMNAT"/>
    <property type="match status" value="1"/>
</dbReference>
<dbReference type="UniPathway" id="UPA00253">
    <property type="reaction ID" value="UER00332"/>
</dbReference>
<evidence type="ECO:0000256" key="6">
    <source>
        <dbReference type="ARBA" id="ARBA00022695"/>
    </source>
</evidence>
<dbReference type="Pfam" id="PF01467">
    <property type="entry name" value="CTP_transf_like"/>
    <property type="match status" value="1"/>
</dbReference>
<keyword evidence="6 12" id="KW-0548">Nucleotidyltransferase</keyword>
<evidence type="ECO:0000256" key="2">
    <source>
        <dbReference type="ARBA" id="ARBA00005019"/>
    </source>
</evidence>
<keyword evidence="9" id="KW-0520">NAD</keyword>
<evidence type="ECO:0000256" key="1">
    <source>
        <dbReference type="ARBA" id="ARBA00002324"/>
    </source>
</evidence>
<sequence>MTIVYGGSFNPPTKAHEEIIQLLDHQFHPENILLIPVGDYYSWKNTLIPYVYRKEMLKRIIYSSHVKIMDIENTNDFKGTYQTLRDLSHTYNDLYFVIGTDHVETMHLWKDYEKLLKEFSFIVIKRKDFHPNLEIFMKYQTKVQLIDFDSSISSSKIRANIHLHQNDLNASVYKYILENKLYQEVSK</sequence>
<evidence type="ECO:0000256" key="10">
    <source>
        <dbReference type="ARBA" id="ARBA00048721"/>
    </source>
</evidence>
<dbReference type="InParanoid" id="A0A061ABJ0"/>
<comment type="function">
    <text evidence="1">Catalyzes the reversible adenylation of nicotinate mononucleotide (NaMN) to nicotinic acid adenine dinucleotide (NaAD).</text>
</comment>
<dbReference type="EC" id="2.7.7.18" evidence="3"/>
<dbReference type="InterPro" id="IPR004821">
    <property type="entry name" value="Cyt_trans-like"/>
</dbReference>
<dbReference type="PANTHER" id="PTHR39321">
    <property type="entry name" value="NICOTINATE-NUCLEOTIDE ADENYLYLTRANSFERASE-RELATED"/>
    <property type="match status" value="1"/>
</dbReference>
<feature type="domain" description="Cytidyltransferase-like" evidence="11">
    <location>
        <begin position="4"/>
        <end position="159"/>
    </location>
</feature>
<dbReference type="EMBL" id="LK028559">
    <property type="protein sequence ID" value="CDR30769.1"/>
    <property type="molecule type" value="Genomic_DNA"/>
</dbReference>
<reference evidence="13" key="1">
    <citation type="submission" date="2014-05" db="EMBL/GenBank/DDBJ databases">
        <authorList>
            <person name="Kube M."/>
        </authorList>
    </citation>
    <scope>NUCLEOTIDE SEQUENCE [LARGE SCALE GENOMIC DNA]</scope>
</reference>
<evidence type="ECO:0000256" key="8">
    <source>
        <dbReference type="ARBA" id="ARBA00022840"/>
    </source>
</evidence>
<dbReference type="PANTHER" id="PTHR39321:SF3">
    <property type="entry name" value="PHOSPHOPANTETHEINE ADENYLYLTRANSFERASE"/>
    <property type="match status" value="1"/>
</dbReference>
<evidence type="ECO:0000313" key="13">
    <source>
        <dbReference type="Proteomes" id="UP000032434"/>
    </source>
</evidence>
<dbReference type="Proteomes" id="UP000032434">
    <property type="component" value="Chromosome 1"/>
</dbReference>
<name>A0A061ABJ0_9MOLU</name>
<dbReference type="InterPro" id="IPR014729">
    <property type="entry name" value="Rossmann-like_a/b/a_fold"/>
</dbReference>
<dbReference type="RefSeq" id="WP_045749279.1">
    <property type="nucleotide sequence ID" value="NZ_FUZK01000001.1"/>
</dbReference>
<gene>
    <name evidence="12" type="ORF">Aocu_06960</name>
</gene>
<protein>
    <recommendedName>
        <fullName evidence="3">nicotinate-nucleotide adenylyltransferase</fullName>
        <ecNumber evidence="3">2.7.7.18</ecNumber>
    </recommendedName>
</protein>
<dbReference type="GO" id="GO:0009435">
    <property type="term" value="P:NAD+ biosynthetic process"/>
    <property type="evidence" value="ECO:0007669"/>
    <property type="project" value="UniProtKB-UniPathway"/>
</dbReference>
<dbReference type="HOGENOM" id="CLU_069765_3_2_14"/>
<dbReference type="FunCoup" id="A0A061ABJ0">
    <property type="interactions" value="245"/>
</dbReference>
<evidence type="ECO:0000256" key="9">
    <source>
        <dbReference type="ARBA" id="ARBA00023027"/>
    </source>
</evidence>
<keyword evidence="7" id="KW-0547">Nucleotide-binding</keyword>
<evidence type="ECO:0000256" key="7">
    <source>
        <dbReference type="ARBA" id="ARBA00022741"/>
    </source>
</evidence>
<keyword evidence="5 12" id="KW-0808">Transferase</keyword>
<dbReference type="KEGG" id="aoc:Aocu_06960"/>
<dbReference type="SUPFAM" id="SSF52374">
    <property type="entry name" value="Nucleotidylyl transferase"/>
    <property type="match status" value="1"/>
</dbReference>
<dbReference type="PATRIC" id="fig|35623.3.peg.696"/>
<comment type="pathway">
    <text evidence="2">Cofactor biosynthesis; NAD(+) biosynthesis; deamido-NAD(+) from nicotinate D-ribonucleotide: step 1/1.</text>
</comment>